<dbReference type="SUPFAM" id="SSF50677">
    <property type="entry name" value="ValRS/IleRS/LeuRS editing domain"/>
    <property type="match status" value="1"/>
</dbReference>
<dbReference type="InterPro" id="IPR055416">
    <property type="entry name" value="RBD_LARS1"/>
</dbReference>
<dbReference type="FunFam" id="3.90.740.10:FF:000001">
    <property type="entry name" value="Leucine--tRNA ligase, cytoplasmic"/>
    <property type="match status" value="1"/>
</dbReference>
<evidence type="ECO:0000256" key="2">
    <source>
        <dbReference type="ARBA" id="ARBA00013164"/>
    </source>
</evidence>
<dbReference type="InterPro" id="IPR014729">
    <property type="entry name" value="Rossmann-like_a/b/a_fold"/>
</dbReference>
<dbReference type="InterPro" id="IPR004493">
    <property type="entry name" value="Leu-tRNA-synth_Ia_arc/euk"/>
</dbReference>
<feature type="domain" description="Methionyl/Valyl/Leucyl/Isoleucyl-tRNA synthetase anticodon-binding" evidence="12">
    <location>
        <begin position="890"/>
        <end position="1009"/>
    </location>
</feature>
<dbReference type="InterPro" id="IPR001412">
    <property type="entry name" value="aa-tRNA-synth_I_CS"/>
</dbReference>
<evidence type="ECO:0000259" key="13">
    <source>
        <dbReference type="Pfam" id="PF24810"/>
    </source>
</evidence>
<evidence type="ECO:0000256" key="4">
    <source>
        <dbReference type="ARBA" id="ARBA00022741"/>
    </source>
</evidence>
<dbReference type="InterPro" id="IPR009008">
    <property type="entry name" value="Val/Leu/Ile-tRNA-synth_edit"/>
</dbReference>
<accession>A0A814Y9A5</accession>
<dbReference type="AlphaFoldDB" id="A0A814Y9A5"/>
<dbReference type="EC" id="6.1.1.4" evidence="2"/>
<keyword evidence="6 9" id="KW-0648">Protein biosynthesis</keyword>
<dbReference type="Pfam" id="PF24810">
    <property type="entry name" value="RBD_LARS1"/>
    <property type="match status" value="1"/>
</dbReference>
<dbReference type="GO" id="GO:0002161">
    <property type="term" value="F:aminoacyl-tRNA deacylase activity"/>
    <property type="evidence" value="ECO:0007669"/>
    <property type="project" value="InterPro"/>
</dbReference>
<dbReference type="InterPro" id="IPR013155">
    <property type="entry name" value="M/V/L/I-tRNA-synth_anticd-bd"/>
</dbReference>
<comment type="similarity">
    <text evidence="1 9">Belongs to the class-I aminoacyl-tRNA synthetase family.</text>
</comment>
<gene>
    <name evidence="14" type="ORF">KQP761_LOCUS1059</name>
</gene>
<comment type="caution">
    <text evidence="14">The sequence shown here is derived from an EMBL/GenBank/DDBJ whole genome shotgun (WGS) entry which is preliminary data.</text>
</comment>
<evidence type="ECO:0000259" key="12">
    <source>
        <dbReference type="Pfam" id="PF08264"/>
    </source>
</evidence>
<reference evidence="14" key="1">
    <citation type="submission" date="2021-02" db="EMBL/GenBank/DDBJ databases">
        <authorList>
            <person name="Nowell W R."/>
        </authorList>
    </citation>
    <scope>NUCLEOTIDE SEQUENCE</scope>
</reference>
<evidence type="ECO:0000256" key="3">
    <source>
        <dbReference type="ARBA" id="ARBA00022598"/>
    </source>
</evidence>
<dbReference type="PANTHER" id="PTHR45794:SF1">
    <property type="entry name" value="LEUCINE--TRNA LIGASE, CYTOPLASMIC"/>
    <property type="match status" value="1"/>
</dbReference>
<name>A0A814Y9A5_9BILA</name>
<dbReference type="InterPro" id="IPR002300">
    <property type="entry name" value="aa-tRNA-synth_Ia"/>
</dbReference>
<protein>
    <recommendedName>
        <fullName evidence="2">leucine--tRNA ligase</fullName>
        <ecNumber evidence="2">6.1.1.4</ecNumber>
    </recommendedName>
    <alternativeName>
        <fullName evidence="8">Leucyl-tRNA synthetase</fullName>
    </alternativeName>
</protein>
<feature type="domain" description="Aminoacyl-tRNA synthetase class Ia" evidence="11">
    <location>
        <begin position="217"/>
        <end position="800"/>
    </location>
</feature>
<keyword evidence="4 9" id="KW-0547">Nucleotide-binding</keyword>
<evidence type="ECO:0000313" key="15">
    <source>
        <dbReference type="Proteomes" id="UP000663834"/>
    </source>
</evidence>
<sequence length="1168" mass="134653">MATSKVSSSTNVAGATAEKRARKKLDTIRQIEKQMQKSWASLKLFEADAPDDITNNSNTFLVTFPYPYMNGCLHLGHTFSLSKCEVRYLIRWIPALSRFLFQFAVGFQRLRGKHCLFPFGFHCTGMPIRAAADKLKREIEEYGFPPQFPIDTNQKDEDDKTSTPKHSENSKTDNKSKSKKSKAAAKSGGGKYQWLIMRSLGINDDNEIRRFTDPQYWISYFPTHVKHDLEMMGLKVDWRRSFVTTDINPFYDSFVRWQFHHLRQGGKIQFGKRYTIYSPKDNQPCLDHDRNSNAEGVSPQEYTLIKLRIHDDRIPAKLKSRLTSSTAGVYLAAATLRPETMYGQTNCWLHPDITYVAFETCLHGILISTRRAALNMAYQEFTNVYGQYTILAEFLGTELFGLPLHAPLSYYETVYVLPMMTIKEDKGTGVVTSVPSDSPDDYVALMDIKNKVNLREKYNIEESMVLPYDPVPIIELEPYGRLAAPTICNQMKIQSQNDGGKLLEAKEEIYTKSFSDGILVVGKYTNTKVSDAKKLVQTDLITDGQACVYYEPERKVLSRSNDECVVALVDQWFLDYGNANWKQEVKHALDKMNVYHAETRNQFEGVLSWLHEHACSRSYGLGTKLPWDEQYLIESLSDSTIYMAYYTVAHLLQEPDSFNGEKLGPAHIHPSQLTIEVWDYIFFPERSYSSLTTDIPRKILDQLRNEFQYWYPVDLRTSGKDLISNHLTYSIFNHTAIWPNHPELWPRSFRANGHLLLNSEKMSKATGNFLTLIEAIEKFSADGMRLTLADAGDSIEDANFEEEMAEAQLLSLYKCIEWVKEVLHIDAGDAEEVNNKSKHSFDDTTTIDLSTDESVKNKIPSSSSIDKINTDSNEQQTMNYRTDSEYNYYDRVFESEINLAIQLTEESYEKMLYKDVLKYGFFQLQIARDNYRELCSESEQMNLNLIKRFIEVQTILLSPICPHVCDYLYQLLYPGTTIMNARWPTAGKVDQSLIDSCNYLMKTVHAFRVCLKSYTTQKIRAKSKVPINQSPLIPTHAIIYIASSYPTWQKFVMKELKELFLANNHSLPDNKQLAGHFQNRPEIDSRHQKYVMPFVNDSKKLFEKCNDITSFGQRLSFDECEILKSNQDYLRRALNIKHIDIRLTNDTTMLNNFEDIVPGKPLIHFHHE</sequence>
<dbReference type="GO" id="GO:0004823">
    <property type="term" value="F:leucine-tRNA ligase activity"/>
    <property type="evidence" value="ECO:0007669"/>
    <property type="project" value="UniProtKB-EC"/>
</dbReference>
<keyword evidence="7 9" id="KW-0030">Aminoacyl-tRNA synthetase</keyword>
<proteinExistence type="inferred from homology"/>
<dbReference type="Gene3D" id="3.90.740.10">
    <property type="entry name" value="Valyl/Leucyl/Isoleucyl-tRNA synthetase, editing domain"/>
    <property type="match status" value="1"/>
</dbReference>
<dbReference type="Pfam" id="PF08264">
    <property type="entry name" value="Anticodon_1"/>
    <property type="match status" value="1"/>
</dbReference>
<dbReference type="EMBL" id="CAJNOW010000071">
    <property type="protein sequence ID" value="CAF1226143.1"/>
    <property type="molecule type" value="Genomic_DNA"/>
</dbReference>
<dbReference type="Proteomes" id="UP000663834">
    <property type="component" value="Unassembled WGS sequence"/>
</dbReference>
<feature type="region of interest" description="Disordered" evidence="10">
    <location>
        <begin position="144"/>
        <end position="186"/>
    </location>
</feature>
<dbReference type="PANTHER" id="PTHR45794">
    <property type="entry name" value="LEUCYL-TRNA SYNTHETASE"/>
    <property type="match status" value="1"/>
</dbReference>
<dbReference type="GO" id="GO:0006429">
    <property type="term" value="P:leucyl-tRNA aminoacylation"/>
    <property type="evidence" value="ECO:0007669"/>
    <property type="project" value="InterPro"/>
</dbReference>
<feature type="compositionally biased region" description="Basic and acidic residues" evidence="10">
    <location>
        <begin position="153"/>
        <end position="176"/>
    </location>
</feature>
<organism evidence="14 15">
    <name type="scientific">Rotaria magnacalcarata</name>
    <dbReference type="NCBI Taxonomy" id="392030"/>
    <lineage>
        <taxon>Eukaryota</taxon>
        <taxon>Metazoa</taxon>
        <taxon>Spiralia</taxon>
        <taxon>Gnathifera</taxon>
        <taxon>Rotifera</taxon>
        <taxon>Eurotatoria</taxon>
        <taxon>Bdelloidea</taxon>
        <taxon>Philodinida</taxon>
        <taxon>Philodinidae</taxon>
        <taxon>Rotaria</taxon>
    </lineage>
</organism>
<keyword evidence="5 9" id="KW-0067">ATP-binding</keyword>
<evidence type="ECO:0000256" key="6">
    <source>
        <dbReference type="ARBA" id="ARBA00022917"/>
    </source>
</evidence>
<evidence type="ECO:0000256" key="5">
    <source>
        <dbReference type="ARBA" id="ARBA00022840"/>
    </source>
</evidence>
<keyword evidence="3 9" id="KW-0436">Ligase</keyword>
<evidence type="ECO:0000256" key="7">
    <source>
        <dbReference type="ARBA" id="ARBA00023146"/>
    </source>
</evidence>
<dbReference type="GO" id="GO:0005524">
    <property type="term" value="F:ATP binding"/>
    <property type="evidence" value="ECO:0007669"/>
    <property type="project" value="UniProtKB-KW"/>
</dbReference>
<dbReference type="Gene3D" id="1.10.730.10">
    <property type="entry name" value="Isoleucyl-tRNA Synthetase, Domain 1"/>
    <property type="match status" value="1"/>
</dbReference>
<evidence type="ECO:0000256" key="9">
    <source>
        <dbReference type="RuleBase" id="RU363035"/>
    </source>
</evidence>
<dbReference type="OrthoDB" id="10249672at2759"/>
<dbReference type="SUPFAM" id="SSF47323">
    <property type="entry name" value="Anticodon-binding domain of a subclass of class I aminoacyl-tRNA synthetases"/>
    <property type="match status" value="1"/>
</dbReference>
<dbReference type="NCBIfam" id="TIGR00395">
    <property type="entry name" value="leuS_arch"/>
    <property type="match status" value="1"/>
</dbReference>
<evidence type="ECO:0000313" key="14">
    <source>
        <dbReference type="EMBL" id="CAF1226143.1"/>
    </source>
</evidence>
<dbReference type="SUPFAM" id="SSF52374">
    <property type="entry name" value="Nucleotidylyl transferase"/>
    <property type="match status" value="1"/>
</dbReference>
<dbReference type="PROSITE" id="PS00178">
    <property type="entry name" value="AA_TRNA_LIGASE_I"/>
    <property type="match status" value="1"/>
</dbReference>
<evidence type="ECO:0000256" key="8">
    <source>
        <dbReference type="ARBA" id="ARBA00030520"/>
    </source>
</evidence>
<evidence type="ECO:0000256" key="10">
    <source>
        <dbReference type="SAM" id="MobiDB-lite"/>
    </source>
</evidence>
<dbReference type="Gene3D" id="3.40.50.620">
    <property type="entry name" value="HUPs"/>
    <property type="match status" value="1"/>
</dbReference>
<evidence type="ECO:0000256" key="1">
    <source>
        <dbReference type="ARBA" id="ARBA00005594"/>
    </source>
</evidence>
<evidence type="ECO:0000259" key="11">
    <source>
        <dbReference type="Pfam" id="PF00133"/>
    </source>
</evidence>
<dbReference type="InterPro" id="IPR009080">
    <property type="entry name" value="tRNAsynth_Ia_anticodon-bd"/>
</dbReference>
<feature type="domain" description="Leucine--tRNA ligase RagD-binding" evidence="13">
    <location>
        <begin position="1041"/>
        <end position="1104"/>
    </location>
</feature>
<dbReference type="Pfam" id="PF00133">
    <property type="entry name" value="tRNA-synt_1"/>
    <property type="match status" value="1"/>
</dbReference>